<dbReference type="CDD" id="cd07023">
    <property type="entry name" value="S49_Sppa_N_C"/>
    <property type="match status" value="1"/>
</dbReference>
<dbReference type="InterPro" id="IPR029045">
    <property type="entry name" value="ClpP/crotonase-like_dom_sf"/>
</dbReference>
<dbReference type="InterPro" id="IPR002142">
    <property type="entry name" value="Peptidase_S49"/>
</dbReference>
<keyword evidence="8" id="KW-0812">Transmembrane</keyword>
<keyword evidence="8" id="KW-1133">Transmembrane helix</keyword>
<comment type="caution">
    <text evidence="10">The sequence shown here is derived from an EMBL/GenBank/DDBJ whole genome shotgun (WGS) entry which is preliminary data.</text>
</comment>
<comment type="similarity">
    <text evidence="2">Belongs to the peptidase S49 family.</text>
</comment>
<dbReference type="GO" id="GO:0008236">
    <property type="term" value="F:serine-type peptidase activity"/>
    <property type="evidence" value="ECO:0007669"/>
    <property type="project" value="UniProtKB-KW"/>
</dbReference>
<evidence type="ECO:0000256" key="3">
    <source>
        <dbReference type="ARBA" id="ARBA00022670"/>
    </source>
</evidence>
<evidence type="ECO:0000256" key="2">
    <source>
        <dbReference type="ARBA" id="ARBA00008683"/>
    </source>
</evidence>
<dbReference type="Gene3D" id="3.90.226.10">
    <property type="entry name" value="2-enoyl-CoA Hydratase, Chain A, domain 1"/>
    <property type="match status" value="3"/>
</dbReference>
<dbReference type="InterPro" id="IPR004635">
    <property type="entry name" value="Pept_S49_SppA"/>
</dbReference>
<keyword evidence="5" id="KW-0720">Serine protease</keyword>
<sequence>MSMLFRFFKACFVFIWRGLNFARELFFNFIFLIIVAGLFIAYQQQSSSPSVPEYDTSALLLDLSGKLVEQGSTVDALSQLSDEILGSQRVGEIDLYQVQHAINSAKDDDDISGLVLQLSSLSGTDMTKLRLLGQSIEDFKTSGKPVVAIGDNYDQHQYYLASYADTILLNPAGGVWLRGFASQNLYFKEAFEKFNVNTHVFRVGTHKSFVEPYIRNNMSDEARADLKHWMDQLWTEFKSDIIKNREQSEQQMFPDGQALITKLKEANGDAANYAMNAGLVDVLMTRDDERSYLMDTFGAVDNGLAGDYHHVSFAEYRQRLDPVYPSVYGEDRIALIHASGPIVGKANGNGQVIESESMLEMLDQVLLDDNIKGLVLRVDSPGGSAFAAELIRNKLQEIQLYDKPVVISMGNVAASGGYWIAADADQIFASPTTITGSIGIFAMFATFEDVLSDFGVYSDGYATSSYASIGITQKLSEEVAQVIQLNIESGYQKFIGLVANGRDLSLEQADSLAQGRIWTGKDAQQNGLVDQLGDLDDAVAYTRSLLGNDELKLEQIRPNLSRRDEILQQMFGQQGQAWLNSYLPDFAQWIHHNQVVLSPLQFKDPMGRYAFCAMCESY</sequence>
<keyword evidence="11" id="KW-1185">Reference proteome</keyword>
<dbReference type="Gene3D" id="6.20.330.10">
    <property type="match status" value="1"/>
</dbReference>
<dbReference type="AlphaFoldDB" id="A0A420EIC3"/>
<evidence type="ECO:0000256" key="8">
    <source>
        <dbReference type="SAM" id="Phobius"/>
    </source>
</evidence>
<feature type="active site" description="Proton donor/acceptor" evidence="7">
    <location>
        <position position="207"/>
    </location>
</feature>
<evidence type="ECO:0000256" key="5">
    <source>
        <dbReference type="ARBA" id="ARBA00022825"/>
    </source>
</evidence>
<dbReference type="GO" id="GO:0006465">
    <property type="term" value="P:signal peptide processing"/>
    <property type="evidence" value="ECO:0007669"/>
    <property type="project" value="InterPro"/>
</dbReference>
<dbReference type="EMBL" id="RAQO01000004">
    <property type="protein sequence ID" value="RKF20430.1"/>
    <property type="molecule type" value="Genomic_DNA"/>
</dbReference>
<dbReference type="NCBIfam" id="TIGR00706">
    <property type="entry name" value="SppA_dom"/>
    <property type="match status" value="1"/>
</dbReference>
<evidence type="ECO:0000313" key="11">
    <source>
        <dbReference type="Proteomes" id="UP000286482"/>
    </source>
</evidence>
<evidence type="ECO:0000259" key="9">
    <source>
        <dbReference type="Pfam" id="PF01343"/>
    </source>
</evidence>
<dbReference type="InterPro" id="IPR047272">
    <property type="entry name" value="S49_SppA_C"/>
</dbReference>
<organism evidence="10 11">
    <name type="scientific">Alginatibacterium sediminis</name>
    <dbReference type="NCBI Taxonomy" id="2164068"/>
    <lineage>
        <taxon>Bacteria</taxon>
        <taxon>Pseudomonadati</taxon>
        <taxon>Pseudomonadota</taxon>
        <taxon>Gammaproteobacteria</taxon>
        <taxon>Alteromonadales</taxon>
        <taxon>Alteromonadaceae</taxon>
        <taxon>Alginatibacterium</taxon>
    </lineage>
</organism>
<evidence type="ECO:0000256" key="4">
    <source>
        <dbReference type="ARBA" id="ARBA00022801"/>
    </source>
</evidence>
<dbReference type="CDD" id="cd07018">
    <property type="entry name" value="S49_SppA_67K_type"/>
    <property type="match status" value="1"/>
</dbReference>
<proteinExistence type="inferred from homology"/>
<feature type="domain" description="Peptidase S49" evidence="9">
    <location>
        <begin position="139"/>
        <end position="286"/>
    </location>
</feature>
<dbReference type="InterPro" id="IPR004634">
    <property type="entry name" value="Pept_S49_pIV"/>
</dbReference>
<accession>A0A420EIC3</accession>
<dbReference type="PANTHER" id="PTHR33209:SF1">
    <property type="entry name" value="PEPTIDASE S49 DOMAIN-CONTAINING PROTEIN"/>
    <property type="match status" value="1"/>
</dbReference>
<dbReference type="InterPro" id="IPR047217">
    <property type="entry name" value="S49_SppA_67K_type_N"/>
</dbReference>
<evidence type="ECO:0000256" key="1">
    <source>
        <dbReference type="ARBA" id="ARBA00004370"/>
    </source>
</evidence>
<feature type="transmembrane region" description="Helical" evidence="8">
    <location>
        <begin position="21"/>
        <end position="42"/>
    </location>
</feature>
<dbReference type="OrthoDB" id="9764363at2"/>
<dbReference type="Proteomes" id="UP000286482">
    <property type="component" value="Unassembled WGS sequence"/>
</dbReference>
<dbReference type="SUPFAM" id="SSF52096">
    <property type="entry name" value="ClpP/crotonase"/>
    <property type="match status" value="2"/>
</dbReference>
<keyword evidence="3" id="KW-0645">Protease</keyword>
<feature type="domain" description="Peptidase S49" evidence="9">
    <location>
        <begin position="402"/>
        <end position="543"/>
    </location>
</feature>
<dbReference type="RefSeq" id="WP_120354434.1">
    <property type="nucleotide sequence ID" value="NZ_RAQO01000004.1"/>
</dbReference>
<dbReference type="PANTHER" id="PTHR33209">
    <property type="entry name" value="PROTEASE 4"/>
    <property type="match status" value="1"/>
</dbReference>
<dbReference type="NCBIfam" id="TIGR00705">
    <property type="entry name" value="SppA_67K"/>
    <property type="match status" value="1"/>
</dbReference>
<evidence type="ECO:0000313" key="10">
    <source>
        <dbReference type="EMBL" id="RKF20430.1"/>
    </source>
</evidence>
<evidence type="ECO:0000256" key="6">
    <source>
        <dbReference type="ARBA" id="ARBA00023136"/>
    </source>
</evidence>
<name>A0A420EIC3_9ALTE</name>
<dbReference type="Pfam" id="PF01343">
    <property type="entry name" value="Peptidase_S49"/>
    <property type="match status" value="2"/>
</dbReference>
<keyword evidence="6 8" id="KW-0472">Membrane</keyword>
<gene>
    <name evidence="10" type="primary">sppA</name>
    <name evidence="10" type="ORF">DBZ36_08305</name>
</gene>
<reference evidence="10 11" key="1">
    <citation type="submission" date="2018-09" db="EMBL/GenBank/DDBJ databases">
        <authorList>
            <person name="Wang Z."/>
        </authorList>
    </citation>
    <scope>NUCLEOTIDE SEQUENCE [LARGE SCALE GENOMIC DNA]</scope>
    <source>
        <strain evidence="10 11">ALS 81</strain>
    </source>
</reference>
<keyword evidence="4" id="KW-0378">Hydrolase</keyword>
<protein>
    <submittedName>
        <fullName evidence="10">Signal peptide peptidase SppA</fullName>
    </submittedName>
</protein>
<feature type="active site" description="Nucleophile" evidence="7">
    <location>
        <position position="415"/>
    </location>
</feature>
<evidence type="ECO:0000256" key="7">
    <source>
        <dbReference type="PIRSR" id="PIRSR001217-1"/>
    </source>
</evidence>
<dbReference type="GO" id="GO:0016020">
    <property type="term" value="C:membrane"/>
    <property type="evidence" value="ECO:0007669"/>
    <property type="project" value="UniProtKB-SubCell"/>
</dbReference>
<dbReference type="PIRSF" id="PIRSF001217">
    <property type="entry name" value="Protease_4_SppA"/>
    <property type="match status" value="1"/>
</dbReference>
<comment type="subcellular location">
    <subcellularLocation>
        <location evidence="1">Membrane</location>
    </subcellularLocation>
</comment>